<comment type="catalytic activity">
    <reaction evidence="1">
        <text>ATP + protein L-histidine = ADP + protein N-phospho-L-histidine.</text>
        <dbReference type="EC" id="2.7.13.3"/>
    </reaction>
</comment>
<dbReference type="CDD" id="cd00082">
    <property type="entry name" value="HisKA"/>
    <property type="match status" value="1"/>
</dbReference>
<dbReference type="EMBL" id="JACHEB010000003">
    <property type="protein sequence ID" value="MBB5328138.1"/>
    <property type="molecule type" value="Genomic_DNA"/>
</dbReference>
<evidence type="ECO:0000256" key="3">
    <source>
        <dbReference type="ARBA" id="ARBA00022553"/>
    </source>
</evidence>
<evidence type="ECO:0000256" key="8">
    <source>
        <dbReference type="ARBA" id="ARBA00023012"/>
    </source>
</evidence>
<keyword evidence="11" id="KW-1185">Reference proteome</keyword>
<dbReference type="PROSITE" id="PS50109">
    <property type="entry name" value="HIS_KIN"/>
    <property type="match status" value="1"/>
</dbReference>
<dbReference type="InterPro" id="IPR035965">
    <property type="entry name" value="PAS-like_dom_sf"/>
</dbReference>
<keyword evidence="6 10" id="KW-0418">Kinase</keyword>
<evidence type="ECO:0000256" key="2">
    <source>
        <dbReference type="ARBA" id="ARBA00012438"/>
    </source>
</evidence>
<dbReference type="InterPro" id="IPR036890">
    <property type="entry name" value="HATPase_C_sf"/>
</dbReference>
<name>A0A9X0QD75_9BACT</name>
<dbReference type="SMART" id="SM00387">
    <property type="entry name" value="HATPase_c"/>
    <property type="match status" value="1"/>
</dbReference>
<evidence type="ECO:0000256" key="1">
    <source>
        <dbReference type="ARBA" id="ARBA00000085"/>
    </source>
</evidence>
<feature type="domain" description="Histidine kinase" evidence="9">
    <location>
        <begin position="411"/>
        <end position="628"/>
    </location>
</feature>
<dbReference type="EC" id="2.7.13.3" evidence="2"/>
<evidence type="ECO:0000256" key="5">
    <source>
        <dbReference type="ARBA" id="ARBA00022741"/>
    </source>
</evidence>
<dbReference type="SUPFAM" id="SSF47384">
    <property type="entry name" value="Homodimeric domain of signal transducing histidine kinase"/>
    <property type="match status" value="1"/>
</dbReference>
<dbReference type="RefSeq" id="WP_183975346.1">
    <property type="nucleotide sequence ID" value="NZ_JACHEB010000003.1"/>
</dbReference>
<comment type="caution">
    <text evidence="10">The sequence shown here is derived from an EMBL/GenBank/DDBJ whole genome shotgun (WGS) entry which is preliminary data.</text>
</comment>
<keyword evidence="4" id="KW-0808">Transferase</keyword>
<evidence type="ECO:0000256" key="6">
    <source>
        <dbReference type="ARBA" id="ARBA00022777"/>
    </source>
</evidence>
<keyword evidence="8" id="KW-0902">Two-component regulatory system</keyword>
<dbReference type="Gene3D" id="1.10.287.130">
    <property type="match status" value="1"/>
</dbReference>
<dbReference type="InterPro" id="IPR003594">
    <property type="entry name" value="HATPase_dom"/>
</dbReference>
<keyword evidence="7" id="KW-0067">ATP-binding</keyword>
<dbReference type="Proteomes" id="UP000535182">
    <property type="component" value="Unassembled WGS sequence"/>
</dbReference>
<dbReference type="SMART" id="SM00388">
    <property type="entry name" value="HisKA"/>
    <property type="match status" value="1"/>
</dbReference>
<keyword evidence="3" id="KW-0597">Phosphoprotein</keyword>
<dbReference type="Gene3D" id="3.30.450.20">
    <property type="entry name" value="PAS domain"/>
    <property type="match status" value="1"/>
</dbReference>
<dbReference type="Pfam" id="PF00512">
    <property type="entry name" value="HisKA"/>
    <property type="match status" value="1"/>
</dbReference>
<dbReference type="InterPro" id="IPR004358">
    <property type="entry name" value="Sig_transdc_His_kin-like_C"/>
</dbReference>
<dbReference type="AlphaFoldDB" id="A0A9X0QD75"/>
<sequence>MRLKTKLVLAATALTFAIVLVLSALFLSELLRQRIEQTASANDTLSREVLLVTRLVVEAGLKANPPVDRSDEALHAAVVNALRTRPALADVMNAIVRYSPTVQDVSVTDAHGMTLLSTDPDAVDQPAVFRFSLESVQNGPLQRQMRVLFGKPRVLDVSQSLERNGFPFLVVHMGVRSTFLRNSYEPWLLDALIFAALAALAAMLSAGLLANVALRPLEAISARLEMLSRAAGAIPERLAESRGTRTDEVVRVTRTLDRLGEQMRTQEAGYTALQANLNQMLDTLRDGVLLFTADRRAVMVSDAVAYFLGAPLNEDHEKLVGMRLEEIFAPDSVLGEAVLEAFEGGQVSAQVITLEDGRQVQFSLDRIDDGLSGAGNVTTLLTLRDMESVAQLGQEIEVARRLAAIGRLTAGVGHEVKNPINAMVLHLELLRGKLAPGGVEALGGAQRHVEILAGEMQRLDRVVQTLADFSRPMELHLREHDLRQVVGIVMELTAAEMQENQVVVVVNAPKEPLMVRVDAQLMQQALLNLLLNGMQAMPDGGAMVVRLRRDHQFAVVEVIDEGVGIPPELLPRIFELYFTTKPKGSGIGLAMTYRILQLHGGAMEVRSNADPNSVERGTTFTFRLPIAAGTATESRKAAAAGAVHKELEERV</sequence>
<evidence type="ECO:0000256" key="7">
    <source>
        <dbReference type="ARBA" id="ARBA00022840"/>
    </source>
</evidence>
<gene>
    <name evidence="10" type="ORF">HDF14_001744</name>
</gene>
<dbReference type="InterPro" id="IPR005467">
    <property type="entry name" value="His_kinase_dom"/>
</dbReference>
<dbReference type="SUPFAM" id="SSF55874">
    <property type="entry name" value="ATPase domain of HSP90 chaperone/DNA topoisomerase II/histidine kinase"/>
    <property type="match status" value="1"/>
</dbReference>
<dbReference type="Pfam" id="PF02518">
    <property type="entry name" value="HATPase_c"/>
    <property type="match status" value="1"/>
</dbReference>
<reference evidence="10 11" key="1">
    <citation type="submission" date="2020-08" db="EMBL/GenBank/DDBJ databases">
        <title>Genomic Encyclopedia of Type Strains, Phase IV (KMG-V): Genome sequencing to study the core and pangenomes of soil and plant-associated prokaryotes.</title>
        <authorList>
            <person name="Whitman W."/>
        </authorList>
    </citation>
    <scope>NUCLEOTIDE SEQUENCE [LARGE SCALE GENOMIC DNA]</scope>
    <source>
        <strain evidence="10 11">X5P2</strain>
    </source>
</reference>
<dbReference type="SUPFAM" id="SSF55785">
    <property type="entry name" value="PYP-like sensor domain (PAS domain)"/>
    <property type="match status" value="1"/>
</dbReference>
<dbReference type="PANTHER" id="PTHR43065:SF10">
    <property type="entry name" value="PEROXIDE STRESS-ACTIVATED HISTIDINE KINASE MAK3"/>
    <property type="match status" value="1"/>
</dbReference>
<dbReference type="GO" id="GO:0000155">
    <property type="term" value="F:phosphorelay sensor kinase activity"/>
    <property type="evidence" value="ECO:0007669"/>
    <property type="project" value="InterPro"/>
</dbReference>
<evidence type="ECO:0000313" key="10">
    <source>
        <dbReference type="EMBL" id="MBB5328138.1"/>
    </source>
</evidence>
<proteinExistence type="predicted"/>
<organism evidence="10 11">
    <name type="scientific">Tunturiibacter gelidiferens</name>
    <dbReference type="NCBI Taxonomy" id="3069689"/>
    <lineage>
        <taxon>Bacteria</taxon>
        <taxon>Pseudomonadati</taxon>
        <taxon>Acidobacteriota</taxon>
        <taxon>Terriglobia</taxon>
        <taxon>Terriglobales</taxon>
        <taxon>Acidobacteriaceae</taxon>
        <taxon>Tunturiibacter</taxon>
    </lineage>
</organism>
<dbReference type="PANTHER" id="PTHR43065">
    <property type="entry name" value="SENSOR HISTIDINE KINASE"/>
    <property type="match status" value="1"/>
</dbReference>
<keyword evidence="5" id="KW-0547">Nucleotide-binding</keyword>
<dbReference type="Gene3D" id="3.30.565.10">
    <property type="entry name" value="Histidine kinase-like ATPase, C-terminal domain"/>
    <property type="match status" value="1"/>
</dbReference>
<evidence type="ECO:0000259" key="9">
    <source>
        <dbReference type="PROSITE" id="PS50109"/>
    </source>
</evidence>
<dbReference type="PRINTS" id="PR00344">
    <property type="entry name" value="BCTRLSENSOR"/>
</dbReference>
<evidence type="ECO:0000256" key="4">
    <source>
        <dbReference type="ARBA" id="ARBA00022679"/>
    </source>
</evidence>
<protein>
    <recommendedName>
        <fullName evidence="2">histidine kinase</fullName>
        <ecNumber evidence="2">2.7.13.3</ecNumber>
    </recommendedName>
</protein>
<dbReference type="GO" id="GO:0005524">
    <property type="term" value="F:ATP binding"/>
    <property type="evidence" value="ECO:0007669"/>
    <property type="project" value="UniProtKB-KW"/>
</dbReference>
<accession>A0A9X0QD75</accession>
<dbReference type="InterPro" id="IPR036097">
    <property type="entry name" value="HisK_dim/P_sf"/>
</dbReference>
<dbReference type="InterPro" id="IPR003661">
    <property type="entry name" value="HisK_dim/P_dom"/>
</dbReference>
<evidence type="ECO:0000313" key="11">
    <source>
        <dbReference type="Proteomes" id="UP000535182"/>
    </source>
</evidence>